<evidence type="ECO:0000313" key="2">
    <source>
        <dbReference type="Proteomes" id="UP000004834"/>
    </source>
</evidence>
<dbReference type="Proteomes" id="UP000004834">
    <property type="component" value="Unassembled WGS sequence"/>
</dbReference>
<comment type="caution">
    <text evidence="1">The sequence shown here is derived from an EMBL/GenBank/DDBJ whole genome shotgun (WGS) entry which is preliminary data.</text>
</comment>
<accession>A0AAV3F3R6</accession>
<name>A0AAV3F3R6_9FLAO</name>
<dbReference type="AlphaFoldDB" id="A0AAV3F3R6"/>
<gene>
    <name evidence="1" type="ORF">HMPREF9715_01898</name>
</gene>
<reference evidence="1 2" key="1">
    <citation type="submission" date="2011-11" db="EMBL/GenBank/DDBJ databases">
        <title>The Genome Sequence of Myroides odoratimimus CIP 101113.</title>
        <authorList>
            <person name="Earl A."/>
            <person name="Ward D."/>
            <person name="Feldgarden M."/>
            <person name="Gevers D."/>
            <person name="Huys G."/>
            <person name="Young S.K."/>
            <person name="Zeng Q."/>
            <person name="Gargeya S."/>
            <person name="Fitzgerald M."/>
            <person name="Haas B."/>
            <person name="Abouelleil A."/>
            <person name="Alvarado L."/>
            <person name="Arachchi H.M."/>
            <person name="Berlin A."/>
            <person name="Brown A."/>
            <person name="Chapman S.B."/>
            <person name="Chen Z."/>
            <person name="Dunbar C."/>
            <person name="Freedman E."/>
            <person name="Gearin G."/>
            <person name="Goldberg J."/>
            <person name="Griggs A."/>
            <person name="Gujja S."/>
            <person name="Heiman D."/>
            <person name="Howarth C."/>
            <person name="Larson L."/>
            <person name="Lui A."/>
            <person name="MacDonald P.J.P."/>
            <person name="Montmayeur A."/>
            <person name="Murphy C."/>
            <person name="Neiman D."/>
            <person name="Pearson M."/>
            <person name="Priest M."/>
            <person name="Roberts A."/>
            <person name="Saif S."/>
            <person name="Shea T."/>
            <person name="Shenoy N."/>
            <person name="Sisk P."/>
            <person name="Stolte C."/>
            <person name="Sykes S."/>
            <person name="Wortman J."/>
            <person name="Nusbaum C."/>
            <person name="Birren B."/>
        </authorList>
    </citation>
    <scope>NUCLEOTIDE SEQUENCE [LARGE SCALE GENOMIC DNA]</scope>
    <source>
        <strain evidence="1 2">CIP 101113</strain>
    </source>
</reference>
<proteinExistence type="predicted"/>
<evidence type="ECO:0000313" key="1">
    <source>
        <dbReference type="EMBL" id="EHO12743.1"/>
    </source>
</evidence>
<dbReference type="EMBL" id="AGEE01000017">
    <property type="protein sequence ID" value="EHO12743.1"/>
    <property type="molecule type" value="Genomic_DNA"/>
</dbReference>
<sequence length="164" mass="19970">MIKTKSIVNKHYIIYILLILSTLKPVYSQKTTVKEVIILDTNKELLNNTTEWFSFNKSKKKWQYKNNSDNFYFDLIKEVVIDDIPKNHKVISLNKFNNDIEEKYAKIYEDKYKEKYGAPPKKGILYINLIYKKEFKYENLYLMLYKEDSVKYYKVNFDYHWTSH</sequence>
<evidence type="ECO:0008006" key="3">
    <source>
        <dbReference type="Google" id="ProtNLM"/>
    </source>
</evidence>
<organism evidence="1 2">
    <name type="scientific">Myroides odoratimimus CIP 101113</name>
    <dbReference type="NCBI Taxonomy" id="883154"/>
    <lineage>
        <taxon>Bacteria</taxon>
        <taxon>Pseudomonadati</taxon>
        <taxon>Bacteroidota</taxon>
        <taxon>Flavobacteriia</taxon>
        <taxon>Flavobacteriales</taxon>
        <taxon>Flavobacteriaceae</taxon>
        <taxon>Myroides</taxon>
    </lineage>
</organism>
<dbReference type="RefSeq" id="WP_006261206.1">
    <property type="nucleotide sequence ID" value="NZ_JH590837.1"/>
</dbReference>
<protein>
    <recommendedName>
        <fullName evidence="3">Beta-lactamase-inhibitor-like PepSY-like domain-containing protein</fullName>
    </recommendedName>
</protein>